<reference evidence="2 3" key="1">
    <citation type="submission" date="2023-11" db="EMBL/GenBank/DDBJ databases">
        <title>From the Deep-Sea to the Surface: Bacterial Genomes Isolated from the Moytirra Hydrothermal Vent Plume.</title>
        <authorList>
            <person name="Major S.R."/>
        </authorList>
    </citation>
    <scope>NUCLEOTIDE SEQUENCE [LARGE SCALE GENOMIC DNA]</scope>
    <source>
        <strain evidence="2 3">OXR-9</strain>
        <plasmid evidence="2 3">unnamed02</plasmid>
    </source>
</reference>
<dbReference type="InterPro" id="IPR025282">
    <property type="entry name" value="DUF4214"/>
</dbReference>
<dbReference type="Pfam" id="PF00353">
    <property type="entry name" value="HemolysinCabind"/>
    <property type="match status" value="1"/>
</dbReference>
<evidence type="ECO:0000259" key="1">
    <source>
        <dbReference type="Pfam" id="PF13946"/>
    </source>
</evidence>
<evidence type="ECO:0000313" key="3">
    <source>
        <dbReference type="Proteomes" id="UP001326567"/>
    </source>
</evidence>
<keyword evidence="2" id="KW-0614">Plasmid</keyword>
<proteinExistence type="predicted"/>
<dbReference type="SUPFAM" id="SSF51120">
    <property type="entry name" value="beta-Roll"/>
    <property type="match status" value="1"/>
</dbReference>
<evidence type="ECO:0000313" key="2">
    <source>
        <dbReference type="EMBL" id="WPZ23505.1"/>
    </source>
</evidence>
<keyword evidence="3" id="KW-1185">Reference proteome</keyword>
<dbReference type="EMBL" id="CP139727">
    <property type="protein sequence ID" value="WPZ23505.1"/>
    <property type="molecule type" value="Genomic_DNA"/>
</dbReference>
<dbReference type="InterPro" id="IPR011049">
    <property type="entry name" value="Serralysin-like_metalloprot_C"/>
</dbReference>
<dbReference type="PRINTS" id="PR00313">
    <property type="entry name" value="CABNDNGRPT"/>
</dbReference>
<geneLocation type="plasmid" evidence="2 3">
    <name>unnamed02</name>
</geneLocation>
<accession>A0ABZ0V6L5</accession>
<gene>
    <name evidence="2" type="ORF">T7987_17490</name>
</gene>
<protein>
    <submittedName>
        <fullName evidence="2">DUF4214 domain-containing protein</fullName>
    </submittedName>
</protein>
<dbReference type="RefSeq" id="WP_322329876.1">
    <property type="nucleotide sequence ID" value="NZ_CP139727.1"/>
</dbReference>
<feature type="domain" description="DUF4214" evidence="1">
    <location>
        <begin position="304"/>
        <end position="362"/>
    </location>
</feature>
<dbReference type="Gene3D" id="1.10.3130.20">
    <property type="entry name" value="Phycobilisome linker domain"/>
    <property type="match status" value="1"/>
</dbReference>
<dbReference type="Gene3D" id="2.150.10.10">
    <property type="entry name" value="Serralysin-like metalloprotease, C-terminal"/>
    <property type="match status" value="1"/>
</dbReference>
<dbReference type="Pfam" id="PF13946">
    <property type="entry name" value="DUF4214"/>
    <property type="match status" value="1"/>
</dbReference>
<name>A0ABZ0V6L5_9RHOB</name>
<dbReference type="InterPro" id="IPR018511">
    <property type="entry name" value="Hemolysin-typ_Ca-bd_CS"/>
</dbReference>
<dbReference type="PROSITE" id="PS00330">
    <property type="entry name" value="HEMOLYSIN_CALCIUM"/>
    <property type="match status" value="2"/>
</dbReference>
<dbReference type="InterPro" id="IPR001343">
    <property type="entry name" value="Hemolysn_Ca-bd"/>
</dbReference>
<sequence>MTTYSFYAIEETFRVPDEGAIIAVRPTEVTLTFDNDATALGFRTDLDRSEYDGLSFFTPHPDSLVLGGTTLRRGDYTLDMMEISWGDGKKSQIMMFDSVEHLKVWQIWLGGDPIPEPENAQQAKDFYEQVADVSYLPTGSIEIEDIASLISVSGPEDPGTGAQVLEGTDAADVLTGDAGDDTLEGGAGDDLLNGGEGLDTASFSGNQANYTLTLSPAGLSVTDRRDGGEGTDQLIDIEFLDFAGQSSSFDLTQFAGPTSLSEEVFESFIELYIAYFNRAPDAVGLNFWGTAYANGMSLEEMATLFIDQDETREVYASGTSNEDFARSVYNNVLGRTPDQEGFEFWVKTLDDGSVGRDQFILEVLRGVNEGTDDRTYLDSKVDLGAYFAVHKGMSGVENASTVMGLFDGTAEGLDAAVDAINQLYEAASDAEGGEFLMPLVGVLDDPFMM</sequence>
<dbReference type="Proteomes" id="UP001326567">
    <property type="component" value="Plasmid unnamed02"/>
</dbReference>
<organism evidence="2 3">
    <name type="scientific">Sulfitobacter faviae</name>
    <dbReference type="NCBI Taxonomy" id="1775881"/>
    <lineage>
        <taxon>Bacteria</taxon>
        <taxon>Pseudomonadati</taxon>
        <taxon>Pseudomonadota</taxon>
        <taxon>Alphaproteobacteria</taxon>
        <taxon>Rhodobacterales</taxon>
        <taxon>Roseobacteraceae</taxon>
        <taxon>Sulfitobacter</taxon>
    </lineage>
</organism>
<dbReference type="InterPro" id="IPR038255">
    <property type="entry name" value="PBS_linker_sf"/>
</dbReference>